<comment type="function">
    <text evidence="7">Required for the translocation of lipopolysaccharide (LPS) from the inner membrane to the outer membrane.</text>
</comment>
<dbReference type="Proteomes" id="UP000761574">
    <property type="component" value="Unassembled WGS sequence"/>
</dbReference>
<keyword evidence="2 6" id="KW-0997">Cell inner membrane</keyword>
<keyword evidence="1 6" id="KW-1003">Cell membrane</keyword>
<accession>A0ABQ4P6U5</accession>
<gene>
    <name evidence="6 8" type="primary">lptC</name>
    <name evidence="8" type="ORF">TUM4630_06050</name>
</gene>
<keyword evidence="3 6" id="KW-0812">Transmembrane</keyword>
<dbReference type="PANTHER" id="PTHR37481">
    <property type="entry name" value="LIPOPOLYSACCHARIDE EXPORT SYSTEM PROTEIN LPTC"/>
    <property type="match status" value="1"/>
</dbReference>
<comment type="similarity">
    <text evidence="6 7">Belongs to the LptC family.</text>
</comment>
<evidence type="ECO:0000256" key="4">
    <source>
        <dbReference type="ARBA" id="ARBA00022989"/>
    </source>
</evidence>
<comment type="caution">
    <text evidence="8">The sequence shown here is derived from an EMBL/GenBank/DDBJ whole genome shotgun (WGS) entry which is preliminary data.</text>
</comment>
<evidence type="ECO:0000313" key="9">
    <source>
        <dbReference type="Proteomes" id="UP000761574"/>
    </source>
</evidence>
<name>A0ABQ4P6U5_9GAMM</name>
<keyword evidence="4 6" id="KW-1133">Transmembrane helix</keyword>
<comment type="function">
    <text evidence="6">Involved in the assembly of lipopolysaccharide (LPS). Required for the translocation of LPS from the inner membrane to the outer membrane. Facilitates the transfer of LPS from the inner membrane to the periplasmic protein LptA. Could be a docking site for LptA.</text>
</comment>
<comment type="subunit">
    <text evidence="6">Component of the lipopolysaccharide transport and assembly complex. Interacts with LptA and the LptBFG transporter complex.</text>
</comment>
<dbReference type="PANTHER" id="PTHR37481:SF1">
    <property type="entry name" value="LIPOPOLYSACCHARIDE EXPORT SYSTEM PROTEIN LPTC"/>
    <property type="match status" value="1"/>
</dbReference>
<dbReference type="PIRSF" id="PIRSF028513">
    <property type="entry name" value="LptC"/>
    <property type="match status" value="1"/>
</dbReference>
<proteinExistence type="inferred from homology"/>
<reference evidence="8 9" key="1">
    <citation type="submission" date="2021-05" db="EMBL/GenBank/DDBJ databases">
        <title>Molecular characterization for Shewanella algae harboring chromosomal blaOXA-55-like strains isolated from clinical and environment sample.</title>
        <authorList>
            <person name="Ohama Y."/>
            <person name="Aoki K."/>
            <person name="Harada S."/>
            <person name="Moriya K."/>
            <person name="Ishii Y."/>
            <person name="Tateda K."/>
        </authorList>
    </citation>
    <scope>NUCLEOTIDE SEQUENCE [LARGE SCALE GENOMIC DNA]</scope>
    <source>
        <strain evidence="8 9">LMG 23746</strain>
    </source>
</reference>
<dbReference type="InterPro" id="IPR052363">
    <property type="entry name" value="LPS_export_LptC"/>
</dbReference>
<keyword evidence="5 6" id="KW-0472">Membrane</keyword>
<evidence type="ECO:0000313" key="8">
    <source>
        <dbReference type="EMBL" id="GIU43230.1"/>
    </source>
</evidence>
<evidence type="ECO:0000256" key="5">
    <source>
        <dbReference type="ARBA" id="ARBA00023136"/>
    </source>
</evidence>
<protein>
    <recommendedName>
        <fullName evidence="6 7">Lipopolysaccharide export system protein LptC</fullName>
    </recommendedName>
</protein>
<keyword evidence="9" id="KW-1185">Reference proteome</keyword>
<evidence type="ECO:0000256" key="1">
    <source>
        <dbReference type="ARBA" id="ARBA00022475"/>
    </source>
</evidence>
<dbReference type="EMBL" id="BPFB01000005">
    <property type="protein sequence ID" value="GIU43230.1"/>
    <property type="molecule type" value="Genomic_DNA"/>
</dbReference>
<evidence type="ECO:0000256" key="2">
    <source>
        <dbReference type="ARBA" id="ARBA00022519"/>
    </source>
</evidence>
<dbReference type="Pfam" id="PF06835">
    <property type="entry name" value="LptC"/>
    <property type="match status" value="1"/>
</dbReference>
<dbReference type="InterPro" id="IPR010664">
    <property type="entry name" value="LipoPS_assembly_LptC-rel"/>
</dbReference>
<evidence type="ECO:0000256" key="3">
    <source>
        <dbReference type="ARBA" id="ARBA00022692"/>
    </source>
</evidence>
<dbReference type="RefSeq" id="WP_110455773.1">
    <property type="nucleotide sequence ID" value="NZ_BPFB01000005.1"/>
</dbReference>
<evidence type="ECO:0000256" key="7">
    <source>
        <dbReference type="PIRNR" id="PIRNR028513"/>
    </source>
</evidence>
<sequence length="185" mass="21027">MNRVTLAIIAFFGTALILYWQVQSKHGSQALLLDASDRPDYVINNINSVQYDEQGKLNSRVSASHMEHYAERNITYFTQPIYLVYPDNGDAQWRLRSARGTLDKDSGRVILENNVIIDAISPEEPIQTIETNYMELDLNTMIMTSDRTIRITGNDFLITGKGLYADLNAQKVRLTSQVEGTYETK</sequence>
<organism evidence="8 9">
    <name type="scientific">Shewanella algidipiscicola</name>
    <dbReference type="NCBI Taxonomy" id="614070"/>
    <lineage>
        <taxon>Bacteria</taxon>
        <taxon>Pseudomonadati</taxon>
        <taxon>Pseudomonadota</taxon>
        <taxon>Gammaproteobacteria</taxon>
        <taxon>Alteromonadales</taxon>
        <taxon>Shewanellaceae</taxon>
        <taxon>Shewanella</taxon>
    </lineage>
</organism>
<dbReference type="InterPro" id="IPR026265">
    <property type="entry name" value="LptC"/>
</dbReference>
<dbReference type="Gene3D" id="2.60.450.10">
    <property type="entry name" value="Lipopolysaccharide (LPS) transport protein A like domain"/>
    <property type="match status" value="1"/>
</dbReference>
<dbReference type="NCBIfam" id="TIGR04409">
    <property type="entry name" value="LptC_YrbK"/>
    <property type="match status" value="1"/>
</dbReference>
<comment type="subcellular location">
    <subcellularLocation>
        <location evidence="6">Cell inner membrane</location>
        <topology evidence="6">Single-pass membrane protein</topology>
    </subcellularLocation>
</comment>
<dbReference type="HAMAP" id="MF_01915">
    <property type="entry name" value="LPS_assembly_LptC"/>
    <property type="match status" value="1"/>
</dbReference>
<evidence type="ECO:0000256" key="6">
    <source>
        <dbReference type="HAMAP-Rule" id="MF_01915"/>
    </source>
</evidence>